<protein>
    <submittedName>
        <fullName evidence="2">Uncharacterized protein</fullName>
    </submittedName>
</protein>
<evidence type="ECO:0000256" key="1">
    <source>
        <dbReference type="SAM" id="MobiDB-lite"/>
    </source>
</evidence>
<dbReference type="AlphaFoldDB" id="A0AAD8L2H9"/>
<feature type="compositionally biased region" description="Polar residues" evidence="1">
    <location>
        <begin position="24"/>
        <end position="34"/>
    </location>
</feature>
<evidence type="ECO:0000313" key="2">
    <source>
        <dbReference type="EMBL" id="KAK1433104.1"/>
    </source>
</evidence>
<feature type="region of interest" description="Disordered" evidence="1">
    <location>
        <begin position="1"/>
        <end position="41"/>
    </location>
</feature>
<evidence type="ECO:0000313" key="3">
    <source>
        <dbReference type="Proteomes" id="UP001229421"/>
    </source>
</evidence>
<reference evidence="2" key="1">
    <citation type="journal article" date="2023" name="bioRxiv">
        <title>Improved chromosome-level genome assembly for marigold (Tagetes erecta).</title>
        <authorList>
            <person name="Jiang F."/>
            <person name="Yuan L."/>
            <person name="Wang S."/>
            <person name="Wang H."/>
            <person name="Xu D."/>
            <person name="Wang A."/>
            <person name="Fan W."/>
        </authorList>
    </citation>
    <scope>NUCLEOTIDE SEQUENCE</scope>
    <source>
        <strain evidence="2">WSJ</strain>
        <tissue evidence="2">Leaf</tissue>
    </source>
</reference>
<organism evidence="2 3">
    <name type="scientific">Tagetes erecta</name>
    <name type="common">African marigold</name>
    <dbReference type="NCBI Taxonomy" id="13708"/>
    <lineage>
        <taxon>Eukaryota</taxon>
        <taxon>Viridiplantae</taxon>
        <taxon>Streptophyta</taxon>
        <taxon>Embryophyta</taxon>
        <taxon>Tracheophyta</taxon>
        <taxon>Spermatophyta</taxon>
        <taxon>Magnoliopsida</taxon>
        <taxon>eudicotyledons</taxon>
        <taxon>Gunneridae</taxon>
        <taxon>Pentapetalae</taxon>
        <taxon>asterids</taxon>
        <taxon>campanulids</taxon>
        <taxon>Asterales</taxon>
        <taxon>Asteraceae</taxon>
        <taxon>Asteroideae</taxon>
        <taxon>Heliantheae alliance</taxon>
        <taxon>Tageteae</taxon>
        <taxon>Tagetes</taxon>
    </lineage>
</organism>
<sequence length="138" mass="15569">MGKGDPLRSANTDNAGQPKPTYLGENQTPIQGKLTNPPARRHDNKLVIKLVWLRDQTSVATNLPSLSPFTSFKVVPVEIEHIHYKIHVRENTPGTKEVCSFVVSLTQLYALAQETKTRLKKKTEVILHKLFCTPRDKL</sequence>
<accession>A0AAD8L2H9</accession>
<dbReference type="Proteomes" id="UP001229421">
    <property type="component" value="Unassembled WGS sequence"/>
</dbReference>
<name>A0AAD8L2H9_TARER</name>
<dbReference type="EMBL" id="JAUHHV010000002">
    <property type="protein sequence ID" value="KAK1433104.1"/>
    <property type="molecule type" value="Genomic_DNA"/>
</dbReference>
<comment type="caution">
    <text evidence="2">The sequence shown here is derived from an EMBL/GenBank/DDBJ whole genome shotgun (WGS) entry which is preliminary data.</text>
</comment>
<gene>
    <name evidence="2" type="ORF">QVD17_10010</name>
</gene>
<keyword evidence="3" id="KW-1185">Reference proteome</keyword>
<proteinExistence type="predicted"/>